<feature type="active site" evidence="4">
    <location>
        <position position="193"/>
    </location>
</feature>
<dbReference type="InterPro" id="IPR020103">
    <property type="entry name" value="PsdUridine_synth_cat_dom_sf"/>
</dbReference>
<organism evidence="7 8">
    <name type="scientific">Amygdalobacter nucleatus</name>
    <dbReference type="NCBI Taxonomy" id="3029274"/>
    <lineage>
        <taxon>Bacteria</taxon>
        <taxon>Bacillati</taxon>
        <taxon>Bacillota</taxon>
        <taxon>Clostridia</taxon>
        <taxon>Eubacteriales</taxon>
        <taxon>Oscillospiraceae</taxon>
        <taxon>Amygdalobacter</taxon>
    </lineage>
</organism>
<dbReference type="GO" id="GO:0003723">
    <property type="term" value="F:RNA binding"/>
    <property type="evidence" value="ECO:0007669"/>
    <property type="project" value="InterPro"/>
</dbReference>
<evidence type="ECO:0000313" key="8">
    <source>
        <dbReference type="Proteomes" id="UP000070080"/>
    </source>
</evidence>
<dbReference type="PANTHER" id="PTHR21600:SF44">
    <property type="entry name" value="RIBOSOMAL LARGE SUBUNIT PSEUDOURIDINE SYNTHASE D"/>
    <property type="match status" value="1"/>
</dbReference>
<accession>A0A133YHA9</accession>
<feature type="domain" description="Pseudouridine synthase RsuA/RluA-like" evidence="6">
    <location>
        <begin position="150"/>
        <end position="297"/>
    </location>
</feature>
<dbReference type="GO" id="GO:0000455">
    <property type="term" value="P:enzyme-directed rRNA pseudouridine synthesis"/>
    <property type="evidence" value="ECO:0007669"/>
    <property type="project" value="TreeGrafter"/>
</dbReference>
<dbReference type="STRING" id="1497955.HMPREF1872_00272"/>
<dbReference type="GO" id="GO:0140098">
    <property type="term" value="F:catalytic activity, acting on RNA"/>
    <property type="evidence" value="ECO:0007669"/>
    <property type="project" value="UniProtKB-ARBA"/>
</dbReference>
<gene>
    <name evidence="7" type="ORF">HMPREF1872_00272</name>
</gene>
<evidence type="ECO:0000256" key="4">
    <source>
        <dbReference type="PIRSR" id="PIRSR606225-1"/>
    </source>
</evidence>
<dbReference type="CDD" id="cd02869">
    <property type="entry name" value="PseudoU_synth_RluA_like"/>
    <property type="match status" value="1"/>
</dbReference>
<dbReference type="Proteomes" id="UP000070080">
    <property type="component" value="Unassembled WGS sequence"/>
</dbReference>
<dbReference type="InterPro" id="IPR006225">
    <property type="entry name" value="PsdUridine_synth_RluC/D"/>
</dbReference>
<dbReference type="PROSITE" id="PS01129">
    <property type="entry name" value="PSI_RLU"/>
    <property type="match status" value="1"/>
</dbReference>
<dbReference type="PANTHER" id="PTHR21600">
    <property type="entry name" value="MITOCHONDRIAL RNA PSEUDOURIDINE SYNTHASE"/>
    <property type="match status" value="1"/>
</dbReference>
<dbReference type="InterPro" id="IPR050188">
    <property type="entry name" value="RluA_PseudoU_synthase"/>
</dbReference>
<dbReference type="NCBIfam" id="TIGR00005">
    <property type="entry name" value="rluA_subfam"/>
    <property type="match status" value="1"/>
</dbReference>
<protein>
    <recommendedName>
        <fullName evidence="5">Pseudouridine synthase</fullName>
        <ecNumber evidence="5">5.4.99.-</ecNumber>
    </recommendedName>
</protein>
<dbReference type="Gene3D" id="3.30.2350.10">
    <property type="entry name" value="Pseudouridine synthase"/>
    <property type="match status" value="1"/>
</dbReference>
<dbReference type="RefSeq" id="WP_066712748.1">
    <property type="nucleotide sequence ID" value="NZ_JARFNM010000001.1"/>
</dbReference>
<dbReference type="GO" id="GO:0009982">
    <property type="term" value="F:pseudouridine synthase activity"/>
    <property type="evidence" value="ECO:0007669"/>
    <property type="project" value="InterPro"/>
</dbReference>
<evidence type="ECO:0000256" key="5">
    <source>
        <dbReference type="RuleBase" id="RU362028"/>
    </source>
</evidence>
<name>A0A133YHA9_9FIRM</name>
<evidence type="ECO:0000313" key="7">
    <source>
        <dbReference type="EMBL" id="KXB42584.1"/>
    </source>
</evidence>
<evidence type="ECO:0000256" key="1">
    <source>
        <dbReference type="ARBA" id="ARBA00000073"/>
    </source>
</evidence>
<comment type="function">
    <text evidence="5">Responsible for synthesis of pseudouridine from uracil.</text>
</comment>
<sequence>MQENKEWQDLIGAKNECLAIGKIVQVEANQRLDQALQQFLPFSRSEIQAFLKKACLALLTTPDLANRLREWQLEVSSDVEFSSLNMSEIDNYRANLMASFGAELQFKAYKAGLKLKTTSSFLCLAPANLALTYQAEPGKMELNIVYEDDYLLVIDKPKGMVVHPAAGNWQGTLLNGLLYYLQPHKAFLVHRIDKDTSGLLVVAKSLQVQQSLQQTLQKHAIKRTYLALAWGKMSEQKFTIKGALARDPANPLKRALVPGGKLAITHAELLEQFARFAYLQLELETGRTHQIRVHLAALDHPLVGDTLYGGESLAEQTEKGQCLHAVKLSFEHPVTKQFMEFKSPLPAYFQHLLALARQGKL</sequence>
<dbReference type="EMBL" id="LSCV01000002">
    <property type="protein sequence ID" value="KXB42584.1"/>
    <property type="molecule type" value="Genomic_DNA"/>
</dbReference>
<dbReference type="OrthoDB" id="9807829at2"/>
<dbReference type="PATRIC" id="fig|1497955.3.peg.256"/>
<comment type="caution">
    <text evidence="7">The sequence shown here is derived from an EMBL/GenBank/DDBJ whole genome shotgun (WGS) entry which is preliminary data.</text>
</comment>
<proteinExistence type="inferred from homology"/>
<evidence type="ECO:0000256" key="2">
    <source>
        <dbReference type="ARBA" id="ARBA00010876"/>
    </source>
</evidence>
<keyword evidence="8" id="KW-1185">Reference proteome</keyword>
<dbReference type="Pfam" id="PF00849">
    <property type="entry name" value="PseudoU_synth_2"/>
    <property type="match status" value="1"/>
</dbReference>
<dbReference type="SUPFAM" id="SSF55120">
    <property type="entry name" value="Pseudouridine synthase"/>
    <property type="match status" value="1"/>
</dbReference>
<dbReference type="InterPro" id="IPR006145">
    <property type="entry name" value="PsdUridine_synth_RsuA/RluA"/>
</dbReference>
<dbReference type="AlphaFoldDB" id="A0A133YHA9"/>
<reference evidence="8" key="1">
    <citation type="submission" date="2016-01" db="EMBL/GenBank/DDBJ databases">
        <authorList>
            <person name="Mitreva M."/>
            <person name="Pepin K.H."/>
            <person name="Mihindukulasuriya K.A."/>
            <person name="Fulton R."/>
            <person name="Fronick C."/>
            <person name="O'Laughlin M."/>
            <person name="Miner T."/>
            <person name="Herter B."/>
            <person name="Rosa B.A."/>
            <person name="Cordes M."/>
            <person name="Tomlinson C."/>
            <person name="Wollam A."/>
            <person name="Palsikar V.B."/>
            <person name="Mardis E.R."/>
            <person name="Wilson R.K."/>
        </authorList>
    </citation>
    <scope>NUCLEOTIDE SEQUENCE [LARGE SCALE GENOMIC DNA]</scope>
    <source>
        <strain evidence="8">KA00274</strain>
    </source>
</reference>
<dbReference type="InterPro" id="IPR006224">
    <property type="entry name" value="PsdUridine_synth_RluA-like_CS"/>
</dbReference>
<evidence type="ECO:0000259" key="6">
    <source>
        <dbReference type="Pfam" id="PF00849"/>
    </source>
</evidence>
<keyword evidence="3 5" id="KW-0413">Isomerase</keyword>
<comment type="similarity">
    <text evidence="2 5">Belongs to the pseudouridine synthase RluA family.</text>
</comment>
<comment type="catalytic activity">
    <reaction evidence="1 5">
        <text>a uridine in RNA = a pseudouridine in RNA</text>
        <dbReference type="Rhea" id="RHEA:48348"/>
        <dbReference type="Rhea" id="RHEA-COMP:12068"/>
        <dbReference type="Rhea" id="RHEA-COMP:12069"/>
        <dbReference type="ChEBI" id="CHEBI:65314"/>
        <dbReference type="ChEBI" id="CHEBI:65315"/>
    </reaction>
</comment>
<evidence type="ECO:0000256" key="3">
    <source>
        <dbReference type="ARBA" id="ARBA00023235"/>
    </source>
</evidence>
<dbReference type="EC" id="5.4.99.-" evidence="5"/>